<reference evidence="1" key="1">
    <citation type="submission" date="2022-03" db="EMBL/GenBank/DDBJ databases">
        <title>Sea Food Isolates.</title>
        <authorList>
            <person name="Li c."/>
        </authorList>
    </citation>
    <scope>NUCLEOTIDE SEQUENCE</scope>
    <source>
        <strain evidence="1">19NY04SH03</strain>
    </source>
</reference>
<protein>
    <recommendedName>
        <fullName evidence="2">ApeA N-terminal domain-containing protein</fullName>
    </recommendedName>
</protein>
<name>A0AAU6UFM1_UNCXX</name>
<accession>A0AAU6UFM1</accession>
<evidence type="ECO:0000313" key="1">
    <source>
        <dbReference type="EMBL" id="XAG71794.1"/>
    </source>
</evidence>
<proteinExistence type="predicted"/>
<dbReference type="EMBL" id="CP095346">
    <property type="protein sequence ID" value="XAG71794.1"/>
    <property type="molecule type" value="Genomic_DNA"/>
</dbReference>
<gene>
    <name evidence="1" type="ORF">MRN42_07190</name>
</gene>
<sequence>MNNLDCYRKKISADAKLTDQDGKSIMVDCSVTLPLLFGQPAEVRVGIPNETMPIPNLKTPWQIKTLQGTEIITLEDVHYRSLTTDTLLKRKLGSTPVGLSHIKSLTIEMPLKSSDYSFSIYISDTEYFNTLRLEDGLNGIGQIAMFSHPTLGEIVLQKYSIESAMLNDSGSLKLHGYRLEVEYCRPNTSPKSIINIIQPLLDILSFVSRQRVLVLGWEHQTGNEYIRHWKYPLNAIQTNYALYEPRSYLVSRKVDELEKMINIGLSNYYGLEESEQDMVHKLSFDLCSSVQRRDDAKYMALFTALESYAKKLSLTLELDKTRSKSIQLIKEAAKPHKKVDHEVYQMLMNLTSDIKKTSAADSIDNFLSKHRVFKEDLWSIRGKSGLLNIRNHLAHEGNHNVDHQGLAVATLHLTILIERVILGVLNFKLESSVQWELIQEPWLNLEYANRLKNLIILN</sequence>
<evidence type="ECO:0008006" key="2">
    <source>
        <dbReference type="Google" id="ProtNLM"/>
    </source>
</evidence>
<organism evidence="1">
    <name type="scientific">bacterium 19NY04SH03</name>
    <dbReference type="NCBI Taxonomy" id="2920647"/>
    <lineage>
        <taxon>Bacteria</taxon>
    </lineage>
</organism>
<dbReference type="AlphaFoldDB" id="A0AAU6UFM1"/>